<reference evidence="5 6" key="1">
    <citation type="submission" date="2015-07" db="EMBL/GenBank/DDBJ databases">
        <title>Genome sequencing of Kibdelosporangium phytohabitans.</title>
        <authorList>
            <person name="Qin S."/>
            <person name="Xing K."/>
        </authorList>
    </citation>
    <scope>NUCLEOTIDE SEQUENCE [LARGE SCALE GENOMIC DNA]</scope>
    <source>
        <strain evidence="5 6">KLBMP1111</strain>
    </source>
</reference>
<sequence length="409" mass="42158">MHNPTAKAGALVAGLLLLAACSSNKNEAGAGGQAAGCDTSKGTLVVGLIAPLSGGVSSIGLGIRNSAELAVAQANEQCRVKGYRLALQSEDDQATPQVGVQAASKLSSSPEVVGVIGTFNSSVAQSVQPVLAQKKIVQVSPGNTNPSLTKGDDLAHPKRQFASYFRTCTTDAYQGPYAADYLVGKARKKKIAVITDGKTYGVGIAGEFAKHARKLGAQIVTQETVGEKDADFSGVLRKVKAAAPDAIYYGGEFPAAGPLSKQAAGMALDVPVMGGDGIYDPKFIALGGKEGDLATSVGAPTESQQTAKDFIAEYTKKNYPDGYGGFGAFSYDATNVVITSLANALGANGTWEESKRAAMLENVQKYQGNGATGKIAFDEYGDSTNKVLTVYGVTNGKWTVVETGSFNGS</sequence>
<dbReference type="PROSITE" id="PS51257">
    <property type="entry name" value="PROKAR_LIPOPROTEIN"/>
    <property type="match status" value="1"/>
</dbReference>
<keyword evidence="2 3" id="KW-0732">Signal</keyword>
<accession>A0A0N9I506</accession>
<dbReference type="Proteomes" id="UP000063699">
    <property type="component" value="Chromosome"/>
</dbReference>
<protein>
    <submittedName>
        <fullName evidence="5">Branched-chain amino acid ABC transporter substrate-binding protein</fullName>
    </submittedName>
</protein>
<evidence type="ECO:0000256" key="1">
    <source>
        <dbReference type="ARBA" id="ARBA00010062"/>
    </source>
</evidence>
<dbReference type="PANTHER" id="PTHR47151">
    <property type="entry name" value="LEU/ILE/VAL-BINDING ABC TRANSPORTER SUBUNIT"/>
    <property type="match status" value="1"/>
</dbReference>
<dbReference type="CDD" id="cd06342">
    <property type="entry name" value="PBP1_ABC_LIVBP-like"/>
    <property type="match status" value="1"/>
</dbReference>
<dbReference type="InterPro" id="IPR028081">
    <property type="entry name" value="Leu-bd"/>
</dbReference>
<dbReference type="KEGG" id="kphy:AOZ06_28740"/>
<dbReference type="AlphaFoldDB" id="A0A0N9I506"/>
<evidence type="ECO:0000256" key="2">
    <source>
        <dbReference type="ARBA" id="ARBA00022729"/>
    </source>
</evidence>
<gene>
    <name evidence="5" type="ORF">AOZ06_28740</name>
</gene>
<evidence type="ECO:0000256" key="3">
    <source>
        <dbReference type="SAM" id="SignalP"/>
    </source>
</evidence>
<dbReference type="STRING" id="860235.AOZ06_28740"/>
<keyword evidence="6" id="KW-1185">Reference proteome</keyword>
<organism evidence="5 6">
    <name type="scientific">Kibdelosporangium phytohabitans</name>
    <dbReference type="NCBI Taxonomy" id="860235"/>
    <lineage>
        <taxon>Bacteria</taxon>
        <taxon>Bacillati</taxon>
        <taxon>Actinomycetota</taxon>
        <taxon>Actinomycetes</taxon>
        <taxon>Pseudonocardiales</taxon>
        <taxon>Pseudonocardiaceae</taxon>
        <taxon>Kibdelosporangium</taxon>
    </lineage>
</organism>
<comment type="similarity">
    <text evidence="1">Belongs to the leucine-binding protein family.</text>
</comment>
<dbReference type="EMBL" id="CP012752">
    <property type="protein sequence ID" value="ALG15137.1"/>
    <property type="molecule type" value="Genomic_DNA"/>
</dbReference>
<feature type="domain" description="Leucine-binding protein" evidence="4">
    <location>
        <begin position="45"/>
        <end position="394"/>
    </location>
</feature>
<feature type="chain" id="PRO_5039169497" evidence="3">
    <location>
        <begin position="26"/>
        <end position="409"/>
    </location>
</feature>
<evidence type="ECO:0000313" key="5">
    <source>
        <dbReference type="EMBL" id="ALG15137.1"/>
    </source>
</evidence>
<evidence type="ECO:0000313" key="6">
    <source>
        <dbReference type="Proteomes" id="UP000063699"/>
    </source>
</evidence>
<dbReference type="OrthoDB" id="9772589at2"/>
<dbReference type="SUPFAM" id="SSF53822">
    <property type="entry name" value="Periplasmic binding protein-like I"/>
    <property type="match status" value="1"/>
</dbReference>
<dbReference type="Gene3D" id="3.40.50.2300">
    <property type="match status" value="2"/>
</dbReference>
<proteinExistence type="inferred from homology"/>
<name>A0A0N9I506_9PSEU</name>
<feature type="signal peptide" evidence="3">
    <location>
        <begin position="1"/>
        <end position="25"/>
    </location>
</feature>
<dbReference type="InterPro" id="IPR028082">
    <property type="entry name" value="Peripla_BP_I"/>
</dbReference>
<evidence type="ECO:0000259" key="4">
    <source>
        <dbReference type="Pfam" id="PF13458"/>
    </source>
</evidence>
<dbReference type="Pfam" id="PF13458">
    <property type="entry name" value="Peripla_BP_6"/>
    <property type="match status" value="1"/>
</dbReference>
<dbReference type="PANTHER" id="PTHR47151:SF2">
    <property type="entry name" value="AMINO ACID BINDING PROTEIN"/>
    <property type="match status" value="1"/>
</dbReference>